<evidence type="ECO:0000313" key="2">
    <source>
        <dbReference type="EMBL" id="CAL8111117.1"/>
    </source>
</evidence>
<sequence>MDLDSVLQFRQNLTMMKFDRISGYILLVLALYAMPGNSMEMKTCRGVDLDITEEHVMHMNACLKEAGAKEVKDVEPSKMPCFGKCVFVKQGLIDDKGHPHKEKLQQMVKDHLPKEVHDDLNNKLGTCLLPNNTDIIDPADESCATYLPTLMCLHIAFLEECSEGED</sequence>
<reference evidence="2 3" key="1">
    <citation type="submission" date="2024-08" db="EMBL/GenBank/DDBJ databases">
        <authorList>
            <person name="Cucini C."/>
            <person name="Frati F."/>
        </authorList>
    </citation>
    <scope>NUCLEOTIDE SEQUENCE [LARGE SCALE GENOMIC DNA]</scope>
</reference>
<name>A0ABP1QX06_9HEXA</name>
<dbReference type="Pfam" id="PF01395">
    <property type="entry name" value="PBP_GOBP"/>
    <property type="match status" value="1"/>
</dbReference>
<gene>
    <name evidence="2" type="ORF">ODALV1_LOCUS14742</name>
</gene>
<dbReference type="Gene3D" id="1.10.238.20">
    <property type="entry name" value="Pheromone/general odorant binding protein domain"/>
    <property type="match status" value="1"/>
</dbReference>
<keyword evidence="1" id="KW-1133">Transmembrane helix</keyword>
<keyword evidence="1" id="KW-0812">Transmembrane</keyword>
<dbReference type="CDD" id="cd23992">
    <property type="entry name" value="PBP_GOBP"/>
    <property type="match status" value="1"/>
</dbReference>
<feature type="transmembrane region" description="Helical" evidence="1">
    <location>
        <begin position="21"/>
        <end position="39"/>
    </location>
</feature>
<dbReference type="EMBL" id="CAXLJM020000046">
    <property type="protein sequence ID" value="CAL8111117.1"/>
    <property type="molecule type" value="Genomic_DNA"/>
</dbReference>
<dbReference type="InterPro" id="IPR006170">
    <property type="entry name" value="PBP/GOBP"/>
</dbReference>
<evidence type="ECO:0000313" key="3">
    <source>
        <dbReference type="Proteomes" id="UP001642540"/>
    </source>
</evidence>
<accession>A0ABP1QX06</accession>
<dbReference type="SUPFAM" id="SSF47565">
    <property type="entry name" value="Insect pheromone/odorant-binding proteins"/>
    <property type="match status" value="1"/>
</dbReference>
<keyword evidence="1" id="KW-0472">Membrane</keyword>
<protein>
    <submittedName>
        <fullName evidence="2">Uncharacterized protein</fullName>
    </submittedName>
</protein>
<evidence type="ECO:0000256" key="1">
    <source>
        <dbReference type="SAM" id="Phobius"/>
    </source>
</evidence>
<dbReference type="InterPro" id="IPR036728">
    <property type="entry name" value="PBP_GOBP_sf"/>
</dbReference>
<dbReference type="SMART" id="SM00708">
    <property type="entry name" value="PhBP"/>
    <property type="match status" value="1"/>
</dbReference>
<organism evidence="2 3">
    <name type="scientific">Orchesella dallaii</name>
    <dbReference type="NCBI Taxonomy" id="48710"/>
    <lineage>
        <taxon>Eukaryota</taxon>
        <taxon>Metazoa</taxon>
        <taxon>Ecdysozoa</taxon>
        <taxon>Arthropoda</taxon>
        <taxon>Hexapoda</taxon>
        <taxon>Collembola</taxon>
        <taxon>Entomobryomorpha</taxon>
        <taxon>Entomobryoidea</taxon>
        <taxon>Orchesellidae</taxon>
        <taxon>Orchesellinae</taxon>
        <taxon>Orchesella</taxon>
    </lineage>
</organism>
<keyword evidence="3" id="KW-1185">Reference proteome</keyword>
<dbReference type="Proteomes" id="UP001642540">
    <property type="component" value="Unassembled WGS sequence"/>
</dbReference>
<proteinExistence type="predicted"/>
<comment type="caution">
    <text evidence="2">The sequence shown here is derived from an EMBL/GenBank/DDBJ whole genome shotgun (WGS) entry which is preliminary data.</text>
</comment>